<protein>
    <submittedName>
        <fullName evidence="3">Centrosomal protein of 19 kDa isoform X1</fullName>
    </submittedName>
</protein>
<keyword evidence="2" id="KW-1185">Reference proteome</keyword>
<feature type="region of interest" description="Disordered" evidence="1">
    <location>
        <begin position="1"/>
        <end position="52"/>
    </location>
</feature>
<dbReference type="CTD" id="84984"/>
<evidence type="ECO:0000313" key="2">
    <source>
        <dbReference type="Proteomes" id="UP000248480"/>
    </source>
</evidence>
<gene>
    <name evidence="3" type="primary">CEP19</name>
</gene>
<dbReference type="RefSeq" id="XP_023584516.1">
    <property type="nucleotide sequence ID" value="XM_023728748.1"/>
</dbReference>
<organism evidence="2 3">
    <name type="scientific">Trichechus manatus latirostris</name>
    <name type="common">Florida manatee</name>
    <dbReference type="NCBI Taxonomy" id="127582"/>
    <lineage>
        <taxon>Eukaryota</taxon>
        <taxon>Metazoa</taxon>
        <taxon>Chordata</taxon>
        <taxon>Craniata</taxon>
        <taxon>Vertebrata</taxon>
        <taxon>Euteleostomi</taxon>
        <taxon>Mammalia</taxon>
        <taxon>Eutheria</taxon>
        <taxon>Afrotheria</taxon>
        <taxon>Sirenia</taxon>
        <taxon>Trichechidae</taxon>
        <taxon>Trichechus</taxon>
    </lineage>
</organism>
<sequence length="168" mass="18383">MRSRSSPTPCNPEPQKFRRGLRQAVRPTHSLPLSPHPSPKGEGRGQERRKRGDVHPGLLLWKPLSLHGAGLSGSRLARLTAWTSTSGICAFRPSTITSAGPWPSPLPAAPSSARPQCRVKEGLLRALQLGGNNPLMVVDVGLQEMHFLYFFQALSRTLEPEILKDPTD</sequence>
<name>A0A2Y9QT06_TRIMA</name>
<proteinExistence type="predicted"/>
<evidence type="ECO:0000256" key="1">
    <source>
        <dbReference type="SAM" id="MobiDB-lite"/>
    </source>
</evidence>
<accession>A0A2Y9QT06</accession>
<dbReference type="InParanoid" id="A0A2Y9QT06"/>
<evidence type="ECO:0000313" key="3">
    <source>
        <dbReference type="RefSeq" id="XP_023584516.1"/>
    </source>
</evidence>
<dbReference type="AlphaFoldDB" id="A0A2Y9QT06"/>
<dbReference type="GeneID" id="101355427"/>
<dbReference type="Proteomes" id="UP000248480">
    <property type="component" value="Unplaced"/>
</dbReference>
<reference evidence="3" key="1">
    <citation type="submission" date="2025-08" db="UniProtKB">
        <authorList>
            <consortium name="RefSeq"/>
        </authorList>
    </citation>
    <scope>IDENTIFICATION</scope>
</reference>